<feature type="compositionally biased region" description="Polar residues" evidence="1">
    <location>
        <begin position="1"/>
        <end position="16"/>
    </location>
</feature>
<evidence type="ECO:0000313" key="2">
    <source>
        <dbReference type="EMBL" id="PNF39197.1"/>
    </source>
</evidence>
<reference evidence="2 3" key="1">
    <citation type="submission" date="2017-12" db="EMBL/GenBank/DDBJ databases">
        <title>Hemimetabolous genomes reveal molecular basis of termite eusociality.</title>
        <authorList>
            <person name="Harrison M.C."/>
            <person name="Jongepier E."/>
            <person name="Robertson H.M."/>
            <person name="Arning N."/>
            <person name="Bitard-Feildel T."/>
            <person name="Chao H."/>
            <person name="Childers C.P."/>
            <person name="Dinh H."/>
            <person name="Doddapaneni H."/>
            <person name="Dugan S."/>
            <person name="Gowin J."/>
            <person name="Greiner C."/>
            <person name="Han Y."/>
            <person name="Hu H."/>
            <person name="Hughes D.S.T."/>
            <person name="Huylmans A.-K."/>
            <person name="Kemena C."/>
            <person name="Kremer L.P.M."/>
            <person name="Lee S.L."/>
            <person name="Lopez-Ezquerra A."/>
            <person name="Mallet L."/>
            <person name="Monroy-Kuhn J.M."/>
            <person name="Moser A."/>
            <person name="Murali S.C."/>
            <person name="Muzny D.M."/>
            <person name="Otani S."/>
            <person name="Piulachs M.-D."/>
            <person name="Poelchau M."/>
            <person name="Qu J."/>
            <person name="Schaub F."/>
            <person name="Wada-Katsumata A."/>
            <person name="Worley K.C."/>
            <person name="Xie Q."/>
            <person name="Ylla G."/>
            <person name="Poulsen M."/>
            <person name="Gibbs R.A."/>
            <person name="Schal C."/>
            <person name="Richards S."/>
            <person name="Belles X."/>
            <person name="Korb J."/>
            <person name="Bornberg-Bauer E."/>
        </authorList>
    </citation>
    <scope>NUCLEOTIDE SEQUENCE [LARGE SCALE GENOMIC DNA]</scope>
    <source>
        <tissue evidence="2">Whole body</tissue>
    </source>
</reference>
<feature type="region of interest" description="Disordered" evidence="1">
    <location>
        <begin position="1"/>
        <end position="25"/>
    </location>
</feature>
<accession>A0A2J7REE1</accession>
<feature type="compositionally biased region" description="Low complexity" evidence="1">
    <location>
        <begin position="308"/>
        <end position="332"/>
    </location>
</feature>
<feature type="region of interest" description="Disordered" evidence="1">
    <location>
        <begin position="208"/>
        <end position="272"/>
    </location>
</feature>
<evidence type="ECO:0000313" key="3">
    <source>
        <dbReference type="Proteomes" id="UP000235965"/>
    </source>
</evidence>
<keyword evidence="3" id="KW-1185">Reference proteome</keyword>
<organism evidence="2 3">
    <name type="scientific">Cryptotermes secundus</name>
    <dbReference type="NCBI Taxonomy" id="105785"/>
    <lineage>
        <taxon>Eukaryota</taxon>
        <taxon>Metazoa</taxon>
        <taxon>Ecdysozoa</taxon>
        <taxon>Arthropoda</taxon>
        <taxon>Hexapoda</taxon>
        <taxon>Insecta</taxon>
        <taxon>Pterygota</taxon>
        <taxon>Neoptera</taxon>
        <taxon>Polyneoptera</taxon>
        <taxon>Dictyoptera</taxon>
        <taxon>Blattodea</taxon>
        <taxon>Blattoidea</taxon>
        <taxon>Termitoidae</taxon>
        <taxon>Kalotermitidae</taxon>
        <taxon>Cryptotermitinae</taxon>
        <taxon>Cryptotermes</taxon>
    </lineage>
</organism>
<gene>
    <name evidence="2" type="ORF">B7P43_G01307</name>
</gene>
<feature type="compositionally biased region" description="Low complexity" evidence="1">
    <location>
        <begin position="242"/>
        <end position="266"/>
    </location>
</feature>
<dbReference type="AlphaFoldDB" id="A0A2J7REE1"/>
<protein>
    <submittedName>
        <fullName evidence="2">Uncharacterized protein</fullName>
    </submittedName>
</protein>
<dbReference type="OrthoDB" id="5808441at2759"/>
<proteinExistence type="predicted"/>
<evidence type="ECO:0000256" key="1">
    <source>
        <dbReference type="SAM" id="MobiDB-lite"/>
    </source>
</evidence>
<name>A0A2J7REE1_9NEOP</name>
<feature type="region of interest" description="Disordered" evidence="1">
    <location>
        <begin position="306"/>
        <end position="332"/>
    </location>
</feature>
<dbReference type="EMBL" id="NEVH01005277">
    <property type="protein sequence ID" value="PNF39197.1"/>
    <property type="molecule type" value="Genomic_DNA"/>
</dbReference>
<feature type="compositionally biased region" description="Polar residues" evidence="1">
    <location>
        <begin position="228"/>
        <end position="241"/>
    </location>
</feature>
<dbReference type="Proteomes" id="UP000235965">
    <property type="component" value="Unassembled WGS sequence"/>
</dbReference>
<sequence length="406" mass="43233">MFTSLAASTQKPLTQSEEYDKTATSVADPLTRLTEQATTISTVPVTSLQKEQPLTTTAGEISIQVEEISDGKVASITITSAQHVNHTTPHAEKSEKQLTTTVNPVHWHLTKKTSVPTKGLSDTQHLEYATKPSPLQTQPETISSIKNPLLKYKTTNLINSTESTKATFIAESLKPEDQLTQQHLFYMLVYGKQASTQSTDLLTSSTLDAENDSSFTPTTVSEKDDTSNHTNPEITAIEQLTSSSKSSESPFNSLTTPPTTMNNSSSATRTLSTAPVSELLSFTPANENVTSHSITAAVGFTITDRSRTPSISTTDSTDTGSATPTSLLTSTNSSGPYIQPLYLLIGTSGSTDSTIPTITSTADSTVITDSSVSVIDDILSQTTPTVQLINISSISTTADEPTNTAI</sequence>
<comment type="caution">
    <text evidence="2">The sequence shown here is derived from an EMBL/GenBank/DDBJ whole genome shotgun (WGS) entry which is preliminary data.</text>
</comment>
<feature type="non-terminal residue" evidence="2">
    <location>
        <position position="406"/>
    </location>
</feature>